<organism evidence="2 3">
    <name type="scientific">Piedraia hortae CBS 480.64</name>
    <dbReference type="NCBI Taxonomy" id="1314780"/>
    <lineage>
        <taxon>Eukaryota</taxon>
        <taxon>Fungi</taxon>
        <taxon>Dikarya</taxon>
        <taxon>Ascomycota</taxon>
        <taxon>Pezizomycotina</taxon>
        <taxon>Dothideomycetes</taxon>
        <taxon>Dothideomycetidae</taxon>
        <taxon>Capnodiales</taxon>
        <taxon>Piedraiaceae</taxon>
        <taxon>Piedraia</taxon>
    </lineage>
</organism>
<evidence type="ECO:0000313" key="3">
    <source>
        <dbReference type="Proteomes" id="UP000799421"/>
    </source>
</evidence>
<evidence type="ECO:0008006" key="4">
    <source>
        <dbReference type="Google" id="ProtNLM"/>
    </source>
</evidence>
<dbReference type="Gene3D" id="1.10.472.10">
    <property type="entry name" value="Cyclin-like"/>
    <property type="match status" value="2"/>
</dbReference>
<dbReference type="CDD" id="cd20546">
    <property type="entry name" value="CYCLIN_SpCG1C_ScCTK2-like_rpt2"/>
    <property type="match status" value="1"/>
</dbReference>
<dbReference type="InterPro" id="IPR036915">
    <property type="entry name" value="Cyclin-like_sf"/>
</dbReference>
<dbReference type="AlphaFoldDB" id="A0A6A7C4J6"/>
<sequence>MVSLPAKSTGPHPSKIHTAAPYVTQGYIDRRLFPPNISGDVQLRSAAEAREDRERLLGVTYIDQTRRALHLPVRTYTTACTLYHKFRLAHPGADYLWTDGAAASLLASCKIEDTLKKSRDILAAAWNLKNGGIALDEQMAADDTYFDLPSRTVIGVERLVLEASGFDFRSKYPHNLLVRLLKSMGPQTDDGARRIGRTAWTVLTDLGRTFAFLKQTSATLAIASIELAARIEGEAGDAVLQQVLALDLSTWATSREEIAETLLDALDLYTQHATNSILGTKFHLNDWIKLRLVVQEKCDQAGYPRYTEGPSRGSLYCKTKMVNGHPTPVSPTSNGHPLSEASFPAVPEGGGTLRFMLNPVLAADETAIVQRYFIDEWEEYEEEVDVTVASHDREGRDRYTNYASRAENRRPPVKRPIDDSRDYRDRDRDRDRVSDRGRDRDGEWGFAQSASHSRSYAGSTPAGDAQRRDMRRNYERRTYPYERRDDRRSRGGYHTGASRYDDRRGGHAR</sequence>
<dbReference type="InterPro" id="IPR043198">
    <property type="entry name" value="Cyclin/Ssn8"/>
</dbReference>
<evidence type="ECO:0000256" key="1">
    <source>
        <dbReference type="SAM" id="MobiDB-lite"/>
    </source>
</evidence>
<gene>
    <name evidence="2" type="ORF">K470DRAFT_281430</name>
</gene>
<reference evidence="2" key="1">
    <citation type="journal article" date="2020" name="Stud. Mycol.">
        <title>101 Dothideomycetes genomes: a test case for predicting lifestyles and emergence of pathogens.</title>
        <authorList>
            <person name="Haridas S."/>
            <person name="Albert R."/>
            <person name="Binder M."/>
            <person name="Bloem J."/>
            <person name="Labutti K."/>
            <person name="Salamov A."/>
            <person name="Andreopoulos B."/>
            <person name="Baker S."/>
            <person name="Barry K."/>
            <person name="Bills G."/>
            <person name="Bluhm B."/>
            <person name="Cannon C."/>
            <person name="Castanera R."/>
            <person name="Culley D."/>
            <person name="Daum C."/>
            <person name="Ezra D."/>
            <person name="Gonzalez J."/>
            <person name="Henrissat B."/>
            <person name="Kuo A."/>
            <person name="Liang C."/>
            <person name="Lipzen A."/>
            <person name="Lutzoni F."/>
            <person name="Magnuson J."/>
            <person name="Mondo S."/>
            <person name="Nolan M."/>
            <person name="Ohm R."/>
            <person name="Pangilinan J."/>
            <person name="Park H.-J."/>
            <person name="Ramirez L."/>
            <person name="Alfaro M."/>
            <person name="Sun H."/>
            <person name="Tritt A."/>
            <person name="Yoshinaga Y."/>
            <person name="Zwiers L.-H."/>
            <person name="Turgeon B."/>
            <person name="Goodwin S."/>
            <person name="Spatafora J."/>
            <person name="Crous P."/>
            <person name="Grigoriev I."/>
        </authorList>
    </citation>
    <scope>NUCLEOTIDE SEQUENCE</scope>
    <source>
        <strain evidence="2">CBS 480.64</strain>
    </source>
</reference>
<name>A0A6A7C4J6_9PEZI</name>
<feature type="region of interest" description="Disordered" evidence="1">
    <location>
        <begin position="387"/>
        <end position="509"/>
    </location>
</feature>
<evidence type="ECO:0000313" key="2">
    <source>
        <dbReference type="EMBL" id="KAF2861638.1"/>
    </source>
</evidence>
<keyword evidence="3" id="KW-1185">Reference proteome</keyword>
<dbReference type="GO" id="GO:0006357">
    <property type="term" value="P:regulation of transcription by RNA polymerase II"/>
    <property type="evidence" value="ECO:0007669"/>
    <property type="project" value="InterPro"/>
</dbReference>
<dbReference type="PANTHER" id="PTHR10026">
    <property type="entry name" value="CYCLIN"/>
    <property type="match status" value="1"/>
</dbReference>
<feature type="compositionally biased region" description="Polar residues" evidence="1">
    <location>
        <begin position="448"/>
        <end position="458"/>
    </location>
</feature>
<proteinExistence type="predicted"/>
<feature type="compositionally biased region" description="Basic and acidic residues" evidence="1">
    <location>
        <begin position="499"/>
        <end position="509"/>
    </location>
</feature>
<accession>A0A6A7C4J6</accession>
<dbReference type="GO" id="GO:0016538">
    <property type="term" value="F:cyclin-dependent protein serine/threonine kinase regulator activity"/>
    <property type="evidence" value="ECO:0007669"/>
    <property type="project" value="InterPro"/>
</dbReference>
<feature type="compositionally biased region" description="Basic and acidic residues" evidence="1">
    <location>
        <begin position="465"/>
        <end position="489"/>
    </location>
</feature>
<dbReference type="SUPFAM" id="SSF47954">
    <property type="entry name" value="Cyclin-like"/>
    <property type="match status" value="2"/>
</dbReference>
<feature type="compositionally biased region" description="Basic and acidic residues" evidence="1">
    <location>
        <begin position="406"/>
        <end position="443"/>
    </location>
</feature>
<dbReference type="Proteomes" id="UP000799421">
    <property type="component" value="Unassembled WGS sequence"/>
</dbReference>
<protein>
    <recommendedName>
        <fullName evidence="4">Cyclin-like protein</fullName>
    </recommendedName>
</protein>
<feature type="compositionally biased region" description="Basic and acidic residues" evidence="1">
    <location>
        <begin position="390"/>
        <end position="399"/>
    </location>
</feature>
<dbReference type="OrthoDB" id="4951845at2759"/>
<dbReference type="EMBL" id="MU005971">
    <property type="protein sequence ID" value="KAF2861638.1"/>
    <property type="molecule type" value="Genomic_DNA"/>
</dbReference>